<dbReference type="InterPro" id="IPR046347">
    <property type="entry name" value="bZIP_sf"/>
</dbReference>
<protein>
    <recommendedName>
        <fullName evidence="4">BZIP domain-containing protein</fullName>
    </recommendedName>
</protein>
<proteinExistence type="predicted"/>
<dbReference type="CDD" id="cd14688">
    <property type="entry name" value="bZIP_YAP"/>
    <property type="match status" value="1"/>
</dbReference>
<dbReference type="GO" id="GO:0003700">
    <property type="term" value="F:DNA-binding transcription factor activity"/>
    <property type="evidence" value="ECO:0007669"/>
    <property type="project" value="InterPro"/>
</dbReference>
<dbReference type="Gene3D" id="1.20.5.170">
    <property type="match status" value="1"/>
</dbReference>
<evidence type="ECO:0000313" key="3">
    <source>
        <dbReference type="Proteomes" id="UP000184073"/>
    </source>
</evidence>
<accession>A0A1L9PE57</accession>
<dbReference type="EMBL" id="KV878127">
    <property type="protein sequence ID" value="OJI99734.1"/>
    <property type="molecule type" value="Genomic_DNA"/>
</dbReference>
<dbReference type="VEuPathDB" id="FungiDB:ASPVEDRAFT_39110"/>
<dbReference type="PANTHER" id="PTHR42070:SF1">
    <property type="entry name" value="FILAMENT ASSOCIATED PROTEIN, PUTATIVE (AFU_ORTHOLOGUE AFUA_8G06630)-RELATED"/>
    <property type="match status" value="1"/>
</dbReference>
<sequence length="112" mass="12486">MPRPKRKTKAEDLARIRRNQRNSRDRKKERVLELERRVEQLEAAATEASVQSLEHENRTLRGLLESVGFDGMSLNSYLHGPATASSSGHDLALAADSSEMQFMGLEVGPPTV</sequence>
<evidence type="ECO:0008006" key="4">
    <source>
        <dbReference type="Google" id="ProtNLM"/>
    </source>
</evidence>
<dbReference type="OrthoDB" id="4505928at2759"/>
<dbReference type="AlphaFoldDB" id="A0A1L9PE57"/>
<feature type="region of interest" description="Disordered" evidence="1">
    <location>
        <begin position="1"/>
        <end position="29"/>
    </location>
</feature>
<gene>
    <name evidence="2" type="ORF">ASPVEDRAFT_39110</name>
</gene>
<keyword evidence="3" id="KW-1185">Reference proteome</keyword>
<dbReference type="Proteomes" id="UP000184073">
    <property type="component" value="Unassembled WGS sequence"/>
</dbReference>
<name>A0A1L9PE57_ASPVE</name>
<organism evidence="2 3">
    <name type="scientific">Aspergillus versicolor CBS 583.65</name>
    <dbReference type="NCBI Taxonomy" id="1036611"/>
    <lineage>
        <taxon>Eukaryota</taxon>
        <taxon>Fungi</taxon>
        <taxon>Dikarya</taxon>
        <taxon>Ascomycota</taxon>
        <taxon>Pezizomycotina</taxon>
        <taxon>Eurotiomycetes</taxon>
        <taxon>Eurotiomycetidae</taxon>
        <taxon>Eurotiales</taxon>
        <taxon>Aspergillaceae</taxon>
        <taxon>Aspergillus</taxon>
        <taxon>Aspergillus subgen. Nidulantes</taxon>
    </lineage>
</organism>
<evidence type="ECO:0000256" key="1">
    <source>
        <dbReference type="SAM" id="MobiDB-lite"/>
    </source>
</evidence>
<dbReference type="GeneID" id="63727358"/>
<evidence type="ECO:0000313" key="2">
    <source>
        <dbReference type="EMBL" id="OJI99734.1"/>
    </source>
</evidence>
<dbReference type="PANTHER" id="PTHR42070">
    <property type="entry name" value="FILAMENT ASSOCIATED PROTEIN, PUTATIVE (AFU_ORTHOLOGUE AFUA_8G06630)-RELATED"/>
    <property type="match status" value="1"/>
</dbReference>
<dbReference type="SUPFAM" id="SSF57959">
    <property type="entry name" value="Leucine zipper domain"/>
    <property type="match status" value="1"/>
</dbReference>
<reference evidence="3" key="1">
    <citation type="journal article" date="2017" name="Genome Biol.">
        <title>Comparative genomics reveals high biological diversity and specific adaptations in the industrially and medically important fungal genus Aspergillus.</title>
        <authorList>
            <person name="de Vries R.P."/>
            <person name="Riley R."/>
            <person name="Wiebenga A."/>
            <person name="Aguilar-Osorio G."/>
            <person name="Amillis S."/>
            <person name="Uchima C.A."/>
            <person name="Anderluh G."/>
            <person name="Asadollahi M."/>
            <person name="Askin M."/>
            <person name="Barry K."/>
            <person name="Battaglia E."/>
            <person name="Bayram O."/>
            <person name="Benocci T."/>
            <person name="Braus-Stromeyer S.A."/>
            <person name="Caldana C."/>
            <person name="Canovas D."/>
            <person name="Cerqueira G.C."/>
            <person name="Chen F."/>
            <person name="Chen W."/>
            <person name="Choi C."/>
            <person name="Clum A."/>
            <person name="Dos Santos R.A."/>
            <person name="Damasio A.R."/>
            <person name="Diallinas G."/>
            <person name="Emri T."/>
            <person name="Fekete E."/>
            <person name="Flipphi M."/>
            <person name="Freyberg S."/>
            <person name="Gallo A."/>
            <person name="Gournas C."/>
            <person name="Habgood R."/>
            <person name="Hainaut M."/>
            <person name="Harispe M.L."/>
            <person name="Henrissat B."/>
            <person name="Hilden K.S."/>
            <person name="Hope R."/>
            <person name="Hossain A."/>
            <person name="Karabika E."/>
            <person name="Karaffa L."/>
            <person name="Karanyi Z."/>
            <person name="Krasevec N."/>
            <person name="Kuo A."/>
            <person name="Kusch H."/>
            <person name="LaButti K."/>
            <person name="Lagendijk E.L."/>
            <person name="Lapidus A."/>
            <person name="Levasseur A."/>
            <person name="Lindquist E."/>
            <person name="Lipzen A."/>
            <person name="Logrieco A.F."/>
            <person name="MacCabe A."/>
            <person name="Maekelae M.R."/>
            <person name="Malavazi I."/>
            <person name="Melin P."/>
            <person name="Meyer V."/>
            <person name="Mielnichuk N."/>
            <person name="Miskei M."/>
            <person name="Molnar A.P."/>
            <person name="Mule G."/>
            <person name="Ngan C.Y."/>
            <person name="Orejas M."/>
            <person name="Orosz E."/>
            <person name="Ouedraogo J.P."/>
            <person name="Overkamp K.M."/>
            <person name="Park H.-S."/>
            <person name="Perrone G."/>
            <person name="Piumi F."/>
            <person name="Punt P.J."/>
            <person name="Ram A.F."/>
            <person name="Ramon A."/>
            <person name="Rauscher S."/>
            <person name="Record E."/>
            <person name="Riano-Pachon D.M."/>
            <person name="Robert V."/>
            <person name="Roehrig J."/>
            <person name="Ruller R."/>
            <person name="Salamov A."/>
            <person name="Salih N.S."/>
            <person name="Samson R.A."/>
            <person name="Sandor E."/>
            <person name="Sanguinetti M."/>
            <person name="Schuetze T."/>
            <person name="Sepcic K."/>
            <person name="Shelest E."/>
            <person name="Sherlock G."/>
            <person name="Sophianopoulou V."/>
            <person name="Squina F.M."/>
            <person name="Sun H."/>
            <person name="Susca A."/>
            <person name="Todd R.B."/>
            <person name="Tsang A."/>
            <person name="Unkles S.E."/>
            <person name="van de Wiele N."/>
            <person name="van Rossen-Uffink D."/>
            <person name="Oliveira J.V."/>
            <person name="Vesth T.C."/>
            <person name="Visser J."/>
            <person name="Yu J.-H."/>
            <person name="Zhou M."/>
            <person name="Andersen M.R."/>
            <person name="Archer D.B."/>
            <person name="Baker S.E."/>
            <person name="Benoit I."/>
            <person name="Brakhage A.A."/>
            <person name="Braus G.H."/>
            <person name="Fischer R."/>
            <person name="Frisvad J.C."/>
            <person name="Goldman G.H."/>
            <person name="Houbraken J."/>
            <person name="Oakley B."/>
            <person name="Pocsi I."/>
            <person name="Scazzocchio C."/>
            <person name="Seiboth B."/>
            <person name="vanKuyk P.A."/>
            <person name="Wortman J."/>
            <person name="Dyer P.S."/>
            <person name="Grigoriev I.V."/>
        </authorList>
    </citation>
    <scope>NUCLEOTIDE SEQUENCE [LARGE SCALE GENOMIC DNA]</scope>
    <source>
        <strain evidence="3">CBS 583.65</strain>
    </source>
</reference>
<dbReference type="RefSeq" id="XP_040665497.1">
    <property type="nucleotide sequence ID" value="XM_040811847.1"/>
</dbReference>